<evidence type="ECO:0000256" key="2">
    <source>
        <dbReference type="ARBA" id="ARBA00009166"/>
    </source>
</evidence>
<dbReference type="EMBL" id="CANHGI010000005">
    <property type="protein sequence ID" value="CAI5452726.1"/>
    <property type="molecule type" value="Genomic_DNA"/>
</dbReference>
<feature type="transmembrane region" description="Helical" evidence="6">
    <location>
        <begin position="202"/>
        <end position="225"/>
    </location>
</feature>
<comment type="subcellular location">
    <subcellularLocation>
        <location evidence="1">Membrane</location>
        <topology evidence="1">Multi-pass membrane protein</topology>
    </subcellularLocation>
</comment>
<evidence type="ECO:0000313" key="7">
    <source>
        <dbReference type="EMBL" id="CAI5452726.1"/>
    </source>
</evidence>
<feature type="transmembrane region" description="Helical" evidence="6">
    <location>
        <begin position="421"/>
        <end position="441"/>
    </location>
</feature>
<gene>
    <name evidence="7" type="ORF">CAMP_LOCUS15363</name>
</gene>
<dbReference type="PANTHER" id="PTHR22945">
    <property type="entry name" value="SERPENTINE RECEPTOR, CLASS D DELTA"/>
    <property type="match status" value="1"/>
</dbReference>
<dbReference type="Pfam" id="PF10317">
    <property type="entry name" value="7TM_GPCR_Srd"/>
    <property type="match status" value="2"/>
</dbReference>
<dbReference type="InterPro" id="IPR019421">
    <property type="entry name" value="7TM_GPCR_serpentine_rcpt_Srd"/>
</dbReference>
<evidence type="ECO:0000256" key="6">
    <source>
        <dbReference type="SAM" id="Phobius"/>
    </source>
</evidence>
<dbReference type="GO" id="GO:0016020">
    <property type="term" value="C:membrane"/>
    <property type="evidence" value="ECO:0007669"/>
    <property type="project" value="UniProtKB-SubCell"/>
</dbReference>
<keyword evidence="3 6" id="KW-0812">Transmembrane</keyword>
<evidence type="ECO:0000256" key="5">
    <source>
        <dbReference type="ARBA" id="ARBA00023136"/>
    </source>
</evidence>
<accession>A0A9P1N950</accession>
<keyword evidence="4 6" id="KW-1133">Transmembrane helix</keyword>
<sequence length="550" mass="62614">MKVYRTVIRIGAICDLIISLCAFLISVRVYSTGVSLVIMFHGFSKYFLINQNLKPYVCFFIYTFGAHGYLFSLFVIIFSLYYRERIVTNYGNPLTASKVNWICYSFCCIAIPYIIFLAVSNIVPLEQIDELIMRVKPELYGSGWIYYAILNVSKFPDVISEGLMLVLNFITIIFGLICRSRINQKLSSLPMSEGMKNMQKSLMKILLIQITSPLFQIIGLILHIVSTFQNDFQSPLVENLIELPLISVASITPIFTIYYIAPYRTVIRLGAICDLTISLCAILKSSRIFSTGTSIVLMFHGFAKYFPINQNLKPYVCFFIYTFGAHGYLFSLFVIIFSLYYRERIVVNPENPITASKVNWICYTFCCIALLFTIYLAVSNIVPLEQIDELIMRVKPELYGSGWIYYAILNVSKFPDVISEGLMLILNFVTIIFGLVCRSRINKKLASLTMSEGLKTMQKSLMKILLIQITSPLFQILGFILHIVSTFQNDFQSPLVENSVGLPLILLASATPMFTIYYIAPYRYAFKQLLGVHAIIPVSIDLPITRNSQV</sequence>
<feature type="transmembrane region" description="Helical" evidence="6">
    <location>
        <begin position="245"/>
        <end position="267"/>
    </location>
</feature>
<feature type="transmembrane region" description="Helical" evidence="6">
    <location>
        <begin position="59"/>
        <end position="81"/>
    </location>
</feature>
<dbReference type="AlphaFoldDB" id="A0A9P1N950"/>
<feature type="transmembrane region" description="Helical" evidence="6">
    <location>
        <begin position="360"/>
        <end position="378"/>
    </location>
</feature>
<dbReference type="PANTHER" id="PTHR22945:SF40">
    <property type="entry name" value="SERPENTINE RECEPTOR, CLASS D (DELTA)-RELATED"/>
    <property type="match status" value="1"/>
</dbReference>
<evidence type="ECO:0000313" key="8">
    <source>
        <dbReference type="Proteomes" id="UP001152747"/>
    </source>
</evidence>
<proteinExistence type="inferred from homology"/>
<keyword evidence="5 6" id="KW-0472">Membrane</keyword>
<evidence type="ECO:0000256" key="1">
    <source>
        <dbReference type="ARBA" id="ARBA00004141"/>
    </source>
</evidence>
<feature type="transmembrane region" description="Helical" evidence="6">
    <location>
        <begin position="501"/>
        <end position="520"/>
    </location>
</feature>
<feature type="transmembrane region" description="Helical" evidence="6">
    <location>
        <begin position="101"/>
        <end position="123"/>
    </location>
</feature>
<evidence type="ECO:0000256" key="4">
    <source>
        <dbReference type="ARBA" id="ARBA00022989"/>
    </source>
</evidence>
<name>A0A9P1N950_9PELO</name>
<feature type="transmembrane region" description="Helical" evidence="6">
    <location>
        <begin position="318"/>
        <end position="340"/>
    </location>
</feature>
<protein>
    <recommendedName>
        <fullName evidence="9">G protein-coupled receptor</fullName>
    </recommendedName>
</protein>
<comment type="similarity">
    <text evidence="2">Belongs to the nematode receptor-like protein srd family.</text>
</comment>
<dbReference type="Proteomes" id="UP001152747">
    <property type="component" value="Unassembled WGS sequence"/>
</dbReference>
<comment type="caution">
    <text evidence="7">The sequence shown here is derived from an EMBL/GenBank/DDBJ whole genome shotgun (WGS) entry which is preliminary data.</text>
</comment>
<dbReference type="InterPro" id="IPR050920">
    <property type="entry name" value="Nematode_rcpt-like_delta"/>
</dbReference>
<dbReference type="OrthoDB" id="5866527at2759"/>
<feature type="transmembrane region" description="Helical" evidence="6">
    <location>
        <begin position="461"/>
        <end position="481"/>
    </location>
</feature>
<evidence type="ECO:0008006" key="9">
    <source>
        <dbReference type="Google" id="ProtNLM"/>
    </source>
</evidence>
<feature type="transmembrane region" description="Helical" evidence="6">
    <location>
        <begin position="162"/>
        <end position="182"/>
    </location>
</feature>
<organism evidence="7 8">
    <name type="scientific">Caenorhabditis angaria</name>
    <dbReference type="NCBI Taxonomy" id="860376"/>
    <lineage>
        <taxon>Eukaryota</taxon>
        <taxon>Metazoa</taxon>
        <taxon>Ecdysozoa</taxon>
        <taxon>Nematoda</taxon>
        <taxon>Chromadorea</taxon>
        <taxon>Rhabditida</taxon>
        <taxon>Rhabditina</taxon>
        <taxon>Rhabditomorpha</taxon>
        <taxon>Rhabditoidea</taxon>
        <taxon>Rhabditidae</taxon>
        <taxon>Peloderinae</taxon>
        <taxon>Caenorhabditis</taxon>
    </lineage>
</organism>
<reference evidence="7" key="1">
    <citation type="submission" date="2022-11" db="EMBL/GenBank/DDBJ databases">
        <authorList>
            <person name="Kikuchi T."/>
        </authorList>
    </citation>
    <scope>NUCLEOTIDE SEQUENCE</scope>
    <source>
        <strain evidence="7">PS1010</strain>
    </source>
</reference>
<feature type="transmembrane region" description="Helical" evidence="6">
    <location>
        <begin position="12"/>
        <end position="39"/>
    </location>
</feature>
<evidence type="ECO:0000256" key="3">
    <source>
        <dbReference type="ARBA" id="ARBA00022692"/>
    </source>
</evidence>
<keyword evidence="8" id="KW-1185">Reference proteome</keyword>